<dbReference type="PANTHER" id="PTHR43047">
    <property type="entry name" value="TWO-COMPONENT HISTIDINE PROTEIN KINASE"/>
    <property type="match status" value="1"/>
</dbReference>
<dbReference type="GO" id="GO:0009927">
    <property type="term" value="F:histidine phosphotransfer kinase activity"/>
    <property type="evidence" value="ECO:0007669"/>
    <property type="project" value="TreeGrafter"/>
</dbReference>
<dbReference type="PRINTS" id="PR00344">
    <property type="entry name" value="BCTRLSENSOR"/>
</dbReference>
<feature type="domain" description="HPt" evidence="26">
    <location>
        <begin position="1181"/>
        <end position="1275"/>
    </location>
</feature>
<dbReference type="Gene3D" id="1.20.120.160">
    <property type="entry name" value="HPT domain"/>
    <property type="match status" value="1"/>
</dbReference>
<evidence type="ECO:0000259" key="23">
    <source>
        <dbReference type="PROSITE" id="PS50109"/>
    </source>
</evidence>
<dbReference type="InterPro" id="IPR005467">
    <property type="entry name" value="His_kinase_dom"/>
</dbReference>
<evidence type="ECO:0000256" key="20">
    <source>
        <dbReference type="PROSITE-ProRule" id="PRU00169"/>
    </source>
</evidence>
<dbReference type="NCBIfam" id="TIGR00229">
    <property type="entry name" value="sensory_box"/>
    <property type="match status" value="2"/>
</dbReference>
<dbReference type="GO" id="GO:0005886">
    <property type="term" value="C:plasma membrane"/>
    <property type="evidence" value="ECO:0007669"/>
    <property type="project" value="UniProtKB-SubCell"/>
</dbReference>
<dbReference type="OrthoDB" id="9762493at2"/>
<dbReference type="PANTHER" id="PTHR43047:SF72">
    <property type="entry name" value="OSMOSENSING HISTIDINE PROTEIN KINASE SLN1"/>
    <property type="match status" value="1"/>
</dbReference>
<evidence type="ECO:0000256" key="22">
    <source>
        <dbReference type="SAM" id="Phobius"/>
    </source>
</evidence>
<dbReference type="PROSITE" id="PS50109">
    <property type="entry name" value="HIS_KIN"/>
    <property type="match status" value="1"/>
</dbReference>
<feature type="transmembrane region" description="Helical" evidence="22">
    <location>
        <begin position="49"/>
        <end position="68"/>
    </location>
</feature>
<dbReference type="SMART" id="SM00091">
    <property type="entry name" value="PAS"/>
    <property type="match status" value="2"/>
</dbReference>
<dbReference type="InterPro" id="IPR004358">
    <property type="entry name" value="Sig_transdc_His_kin-like_C"/>
</dbReference>
<feature type="transmembrane region" description="Helical" evidence="22">
    <location>
        <begin position="6"/>
        <end position="28"/>
    </location>
</feature>
<keyword evidence="16 22" id="KW-0472">Membrane</keyword>
<dbReference type="CDD" id="cd00082">
    <property type="entry name" value="HisKA"/>
    <property type="match status" value="1"/>
</dbReference>
<dbReference type="Gene3D" id="3.40.50.2300">
    <property type="match status" value="1"/>
</dbReference>
<organism evidence="27 28">
    <name type="scientific">Stieleria varia</name>
    <dbReference type="NCBI Taxonomy" id="2528005"/>
    <lineage>
        <taxon>Bacteria</taxon>
        <taxon>Pseudomonadati</taxon>
        <taxon>Planctomycetota</taxon>
        <taxon>Planctomycetia</taxon>
        <taxon>Pirellulales</taxon>
        <taxon>Pirellulaceae</taxon>
        <taxon>Stieleria</taxon>
    </lineage>
</organism>
<dbReference type="PROSITE" id="PS01219">
    <property type="entry name" value="AMMONIUM_TRANSP"/>
    <property type="match status" value="1"/>
</dbReference>
<keyword evidence="11" id="KW-0547">Nucleotide-binding</keyword>
<feature type="coiled-coil region" evidence="21">
    <location>
        <begin position="580"/>
        <end position="610"/>
    </location>
</feature>
<keyword evidence="21" id="KW-0175">Coiled coil</keyword>
<feature type="transmembrane region" description="Helical" evidence="22">
    <location>
        <begin position="231"/>
        <end position="249"/>
    </location>
</feature>
<reference evidence="27 28" key="1">
    <citation type="submission" date="2019-02" db="EMBL/GenBank/DDBJ databases">
        <title>Deep-cultivation of Planctomycetes and their phenomic and genomic characterization uncovers novel biology.</title>
        <authorList>
            <person name="Wiegand S."/>
            <person name="Jogler M."/>
            <person name="Boedeker C."/>
            <person name="Pinto D."/>
            <person name="Vollmers J."/>
            <person name="Rivas-Marin E."/>
            <person name="Kohn T."/>
            <person name="Peeters S.H."/>
            <person name="Heuer A."/>
            <person name="Rast P."/>
            <person name="Oberbeckmann S."/>
            <person name="Bunk B."/>
            <person name="Jeske O."/>
            <person name="Meyerdierks A."/>
            <person name="Storesund J.E."/>
            <person name="Kallscheuer N."/>
            <person name="Luecker S."/>
            <person name="Lage O.M."/>
            <person name="Pohl T."/>
            <person name="Merkel B.J."/>
            <person name="Hornburger P."/>
            <person name="Mueller R.-W."/>
            <person name="Bruemmer F."/>
            <person name="Labrenz M."/>
            <person name="Spormann A.M."/>
            <person name="Op Den Camp H."/>
            <person name="Overmann J."/>
            <person name="Amann R."/>
            <person name="Jetten M.S.M."/>
            <person name="Mascher T."/>
            <person name="Medema M.H."/>
            <person name="Devos D.P."/>
            <person name="Kaster A.-K."/>
            <person name="Ovreas L."/>
            <person name="Rohde M."/>
            <person name="Galperin M.Y."/>
            <person name="Jogler C."/>
        </authorList>
    </citation>
    <scope>NUCLEOTIDE SEQUENCE [LARGE SCALE GENOMIC DNA]</scope>
    <source>
        <strain evidence="27 28">Pla52n</strain>
    </source>
</reference>
<dbReference type="PROSITE" id="PS50894">
    <property type="entry name" value="HPT"/>
    <property type="match status" value="1"/>
</dbReference>
<dbReference type="SUPFAM" id="SSF111352">
    <property type="entry name" value="Ammonium transporter"/>
    <property type="match status" value="1"/>
</dbReference>
<evidence type="ECO:0000256" key="16">
    <source>
        <dbReference type="ARBA" id="ARBA00023136"/>
    </source>
</evidence>
<evidence type="ECO:0000256" key="13">
    <source>
        <dbReference type="ARBA" id="ARBA00022840"/>
    </source>
</evidence>
<keyword evidence="8 20" id="KW-0597">Phosphoprotein</keyword>
<keyword evidence="13" id="KW-0067">ATP-binding</keyword>
<dbReference type="InterPro" id="IPR036641">
    <property type="entry name" value="HPT_dom_sf"/>
</dbReference>
<evidence type="ECO:0000256" key="21">
    <source>
        <dbReference type="SAM" id="Coils"/>
    </source>
</evidence>
<dbReference type="InterPro" id="IPR001905">
    <property type="entry name" value="Ammonium_transpt"/>
</dbReference>
<gene>
    <name evidence="27" type="primary">rpfC_1</name>
    <name evidence="27" type="ORF">Pla52n_02410</name>
</gene>
<dbReference type="Gene3D" id="1.10.3430.10">
    <property type="entry name" value="Ammonium transporter AmtB like domains"/>
    <property type="match status" value="1"/>
</dbReference>
<dbReference type="FunFam" id="1.10.287.130:FF:000038">
    <property type="entry name" value="Sensory transduction histidine kinase"/>
    <property type="match status" value="1"/>
</dbReference>
<dbReference type="AlphaFoldDB" id="A0A5C6B6T1"/>
<evidence type="ECO:0000259" key="26">
    <source>
        <dbReference type="PROSITE" id="PS50894"/>
    </source>
</evidence>
<dbReference type="Proteomes" id="UP000320176">
    <property type="component" value="Unassembled WGS sequence"/>
</dbReference>
<dbReference type="RefSeq" id="WP_146517857.1">
    <property type="nucleotide sequence ID" value="NZ_CP151726.1"/>
</dbReference>
<dbReference type="InterPro" id="IPR029020">
    <property type="entry name" value="Ammonium/urea_transptr"/>
</dbReference>
<evidence type="ECO:0000256" key="19">
    <source>
        <dbReference type="PROSITE-ProRule" id="PRU00110"/>
    </source>
</evidence>
<name>A0A5C6B6T1_9BACT</name>
<dbReference type="Pfam" id="PF00072">
    <property type="entry name" value="Response_reg"/>
    <property type="match status" value="1"/>
</dbReference>
<comment type="subcellular location">
    <subcellularLocation>
        <location evidence="2">Cell inner membrane</location>
        <topology evidence="2">Multi-pass membrane protein</topology>
    </subcellularLocation>
</comment>
<feature type="domain" description="Histidine kinase" evidence="23">
    <location>
        <begin position="760"/>
        <end position="981"/>
    </location>
</feature>
<dbReference type="GO" id="GO:0000155">
    <property type="term" value="F:phosphorelay sensor kinase activity"/>
    <property type="evidence" value="ECO:0007669"/>
    <property type="project" value="InterPro"/>
</dbReference>
<evidence type="ECO:0000256" key="18">
    <source>
        <dbReference type="ARBA" id="ARBA00023306"/>
    </source>
</evidence>
<keyword evidence="7" id="KW-0997">Cell inner membrane</keyword>
<feature type="transmembrane region" description="Helical" evidence="22">
    <location>
        <begin position="117"/>
        <end position="139"/>
    </location>
</feature>
<dbReference type="InterPro" id="IPR036097">
    <property type="entry name" value="HisK_dim/P_sf"/>
</dbReference>
<keyword evidence="14 22" id="KW-1133">Transmembrane helix</keyword>
<keyword evidence="17" id="KW-0924">Ammonia transport</keyword>
<dbReference type="Pfam" id="PF01627">
    <property type="entry name" value="Hpt"/>
    <property type="match status" value="1"/>
</dbReference>
<keyword evidence="15" id="KW-0902">Two-component regulatory system</keyword>
<comment type="caution">
    <text evidence="27">The sequence shown here is derived from an EMBL/GenBank/DDBJ whole genome shotgun (WGS) entry which is preliminary data.</text>
</comment>
<dbReference type="InterPro" id="IPR024041">
    <property type="entry name" value="NH4_transpt_AmtB-like_dom"/>
</dbReference>
<feature type="transmembrane region" description="Helical" evidence="22">
    <location>
        <begin position="315"/>
        <end position="332"/>
    </location>
</feature>
<dbReference type="Gene3D" id="3.30.450.20">
    <property type="entry name" value="PAS domain"/>
    <property type="match status" value="2"/>
</dbReference>
<feature type="domain" description="PAS" evidence="25">
    <location>
        <begin position="460"/>
        <end position="530"/>
    </location>
</feature>
<accession>A0A5C6B6T1</accession>
<feature type="transmembrane region" description="Helical" evidence="22">
    <location>
        <begin position="201"/>
        <end position="225"/>
    </location>
</feature>
<keyword evidence="18" id="KW-0131">Cell cycle</keyword>
<evidence type="ECO:0000256" key="2">
    <source>
        <dbReference type="ARBA" id="ARBA00004429"/>
    </source>
</evidence>
<keyword evidence="5" id="KW-0813">Transport</keyword>
<dbReference type="GO" id="GO:0005524">
    <property type="term" value="F:ATP binding"/>
    <property type="evidence" value="ECO:0007669"/>
    <property type="project" value="UniProtKB-KW"/>
</dbReference>
<evidence type="ECO:0000256" key="9">
    <source>
        <dbReference type="ARBA" id="ARBA00022679"/>
    </source>
</evidence>
<feature type="transmembrane region" description="Helical" evidence="22">
    <location>
        <begin position="88"/>
        <end position="110"/>
    </location>
</feature>
<dbReference type="CDD" id="cd16922">
    <property type="entry name" value="HATPase_EvgS-ArcB-TorS-like"/>
    <property type="match status" value="1"/>
</dbReference>
<evidence type="ECO:0000259" key="25">
    <source>
        <dbReference type="PROSITE" id="PS50112"/>
    </source>
</evidence>
<dbReference type="FunFam" id="3.30.565.10:FF:000010">
    <property type="entry name" value="Sensor histidine kinase RcsC"/>
    <property type="match status" value="1"/>
</dbReference>
<dbReference type="GO" id="GO:0008519">
    <property type="term" value="F:ammonium channel activity"/>
    <property type="evidence" value="ECO:0007669"/>
    <property type="project" value="InterPro"/>
</dbReference>
<evidence type="ECO:0000256" key="8">
    <source>
        <dbReference type="ARBA" id="ARBA00022553"/>
    </source>
</evidence>
<dbReference type="NCBIfam" id="TIGR00836">
    <property type="entry name" value="amt"/>
    <property type="match status" value="1"/>
</dbReference>
<evidence type="ECO:0000313" key="28">
    <source>
        <dbReference type="Proteomes" id="UP000320176"/>
    </source>
</evidence>
<dbReference type="CDD" id="cd17546">
    <property type="entry name" value="REC_hyHK_CKI1_RcsC-like"/>
    <property type="match status" value="1"/>
</dbReference>
<evidence type="ECO:0000256" key="7">
    <source>
        <dbReference type="ARBA" id="ARBA00022519"/>
    </source>
</evidence>
<keyword evidence="28" id="KW-1185">Reference proteome</keyword>
<keyword evidence="9 27" id="KW-0808">Transferase</keyword>
<dbReference type="CDD" id="cd00130">
    <property type="entry name" value="PAS"/>
    <property type="match status" value="2"/>
</dbReference>
<dbReference type="InterPro" id="IPR003661">
    <property type="entry name" value="HisK_dim/P_dom"/>
</dbReference>
<dbReference type="InterPro" id="IPR018047">
    <property type="entry name" value="Ammonium_transpt_CS"/>
</dbReference>
<dbReference type="InterPro" id="IPR003594">
    <property type="entry name" value="HATPase_dom"/>
</dbReference>
<dbReference type="EC" id="2.7.13.3" evidence="4"/>
<dbReference type="SMART" id="SM00387">
    <property type="entry name" value="HATPase_c"/>
    <property type="match status" value="1"/>
</dbReference>
<evidence type="ECO:0000256" key="3">
    <source>
        <dbReference type="ARBA" id="ARBA00005887"/>
    </source>
</evidence>
<evidence type="ECO:0000259" key="24">
    <source>
        <dbReference type="PROSITE" id="PS50110"/>
    </source>
</evidence>
<feature type="transmembrane region" description="Helical" evidence="22">
    <location>
        <begin position="283"/>
        <end position="303"/>
    </location>
</feature>
<dbReference type="Gene3D" id="1.10.287.130">
    <property type="match status" value="1"/>
</dbReference>
<proteinExistence type="inferred from homology"/>
<dbReference type="InterPro" id="IPR008207">
    <property type="entry name" value="Sig_transdc_His_kin_Hpt_dom"/>
</dbReference>
<dbReference type="Pfam" id="PF00909">
    <property type="entry name" value="Ammonium_transp"/>
    <property type="match status" value="1"/>
</dbReference>
<dbReference type="Pfam" id="PF13426">
    <property type="entry name" value="PAS_9"/>
    <property type="match status" value="2"/>
</dbReference>
<dbReference type="InterPro" id="IPR001789">
    <property type="entry name" value="Sig_transdc_resp-reg_receiver"/>
</dbReference>
<evidence type="ECO:0000256" key="1">
    <source>
        <dbReference type="ARBA" id="ARBA00000085"/>
    </source>
</evidence>
<dbReference type="SUPFAM" id="SSF52172">
    <property type="entry name" value="CheY-like"/>
    <property type="match status" value="1"/>
</dbReference>
<comment type="catalytic activity">
    <reaction evidence="1">
        <text>ATP + protein L-histidine = ADP + protein N-phospho-L-histidine.</text>
        <dbReference type="EC" id="2.7.13.3"/>
    </reaction>
</comment>
<dbReference type="PROSITE" id="PS50110">
    <property type="entry name" value="RESPONSE_REGULATORY"/>
    <property type="match status" value="1"/>
</dbReference>
<evidence type="ECO:0000256" key="14">
    <source>
        <dbReference type="ARBA" id="ARBA00022989"/>
    </source>
</evidence>
<dbReference type="Pfam" id="PF02518">
    <property type="entry name" value="HATPase_c"/>
    <property type="match status" value="1"/>
</dbReference>
<dbReference type="SUPFAM" id="SSF55785">
    <property type="entry name" value="PYP-like sensor domain (PAS domain)"/>
    <property type="match status" value="2"/>
</dbReference>
<dbReference type="InterPro" id="IPR000014">
    <property type="entry name" value="PAS"/>
</dbReference>
<dbReference type="InterPro" id="IPR035965">
    <property type="entry name" value="PAS-like_dom_sf"/>
</dbReference>
<dbReference type="SUPFAM" id="SSF47384">
    <property type="entry name" value="Homodimeric domain of signal transducing histidine kinase"/>
    <property type="match status" value="1"/>
</dbReference>
<dbReference type="SUPFAM" id="SSF47226">
    <property type="entry name" value="Histidine-containing phosphotransfer domain, HPT domain"/>
    <property type="match status" value="1"/>
</dbReference>
<feature type="domain" description="Response regulatory" evidence="24">
    <location>
        <begin position="1018"/>
        <end position="1134"/>
    </location>
</feature>
<feature type="transmembrane region" description="Helical" evidence="22">
    <location>
        <begin position="159"/>
        <end position="180"/>
    </location>
</feature>
<comment type="similarity">
    <text evidence="3">Belongs to the ammonia transporter channel (TC 1.A.11.2) family.</text>
</comment>
<evidence type="ECO:0000256" key="12">
    <source>
        <dbReference type="ARBA" id="ARBA00022777"/>
    </source>
</evidence>
<dbReference type="InterPro" id="IPR011006">
    <property type="entry name" value="CheY-like_superfamily"/>
</dbReference>
<sequence>MLDSPVDLAWVLISAAMVMLMQAGFCLLESGLVRSKNTINVAMKNLANLCVSGCVFWAVGFGFMYGSSQFGLLGTSDFFPGASFAPQQVALIVFQTAFCGIAATIVAGAVAERMRFVGYLALTVVIAGALYPIFGHWAWGGLLEGSGVGFLRRLGFIDFAGSTVVHSVGGWAALATAIWIGPRLGRFGRRSDRIRGNSLPMAAVGTLILWFGWFGLTAGSTLAVTGQASSIMLNTNLGAMFGGLTSMIFSSAIQRRPVVEHSLNGIIAGLVSVTAGCHVMSPASAACCGALGGMLVTIAMYHLDRWRVDDAVGAVSAHAIAGVWGTLAVALLSNPSTWDTGLSRWEQLGVQITGVVICFIWSFGGTTLACWAINRWIVLRVSPRAECIGLNVIEHDANTELLEMSAEMDRHRRRGSFNRRVETTRFSELGGIARHYNRVLGRVEAEIAQHAETSNKLSIAESRFRGMFENAREGLFQITSKGRFLHVNDSLARIIGLESPKEVIRQIDDAAVDLLNDPADWERLTEQLDEQGDVAGFEVELQHFGGRVIWVSVNARRLPDHGDEVSYEGSIIDISDRRNNEILRQEKRRLAKLNQRLSREIQERREAESLARLSEEKFRSLFNSTSDGILILQNGELVNCNHAAAKLFGYTDSQTLLGSDLSDLFPAKQPTGETSKDLFAKYSHQALAQGSCSFDWLCVQRNGAEFPCEIVLSFADVDGDHVLQVSVHDVTERQRQLRELMVAKDAAQAASRSKSEFLANMSHEIRTPLNGILGFTEVLRRGSIEPTKQQEYLNTIHSSGHHLLTLINDVLDLTKIEAGRMEVDRRNCSPHEIMCEVMSILRVMAIEKGLDLECRWQTGVPETICTDPDRLRQLLMNLVGNAIKFTQRGHVRLLASLDQSGSQPMLKIEVKDTGIGIESSNLQRIFRPFDQADNSITRRFGGTGLGLTISQEIAQALGGDIAVESVVGVGSTFRVWIETGDLSGIPIIAGNRAEAIRSNRRQVAQRQSTTTASLSGIRILVCDDGETNRELISLVLIDAGADVVCTVNGREAVDTILHSKQVYDLILMDMQMPVLDGYSATKQLRQYGVTMPVIALTAHAMRGDREKCLDAGCTDYLRKPIDIDELLACVRYNVGLTAEMTTATETKVDSIPIAEAVDPATEGTVAETGSDLPIHSTLPTDREEFQRIVASFSEKLAGRITVMRKTAEAGDFDELASHAHWLKGAGGTMGFACFTSPAESLERFAKENQLAAAAEVLDIIESLHRRIELPWLQSV</sequence>
<feature type="modified residue" description="Phosphohistidine" evidence="19">
    <location>
        <position position="1220"/>
    </location>
</feature>
<evidence type="ECO:0000256" key="4">
    <source>
        <dbReference type="ARBA" id="ARBA00012438"/>
    </source>
</evidence>
<dbReference type="Pfam" id="PF00512">
    <property type="entry name" value="HisKA"/>
    <property type="match status" value="1"/>
</dbReference>
<keyword evidence="12" id="KW-0418">Kinase</keyword>
<evidence type="ECO:0000256" key="6">
    <source>
        <dbReference type="ARBA" id="ARBA00022475"/>
    </source>
</evidence>
<dbReference type="InterPro" id="IPR036890">
    <property type="entry name" value="HATPase_C_sf"/>
</dbReference>
<dbReference type="SMART" id="SM00448">
    <property type="entry name" value="REC"/>
    <property type="match status" value="1"/>
</dbReference>
<evidence type="ECO:0000256" key="15">
    <source>
        <dbReference type="ARBA" id="ARBA00023012"/>
    </source>
</evidence>
<feature type="transmembrane region" description="Helical" evidence="22">
    <location>
        <begin position="352"/>
        <end position="374"/>
    </location>
</feature>
<dbReference type="PROSITE" id="PS50112">
    <property type="entry name" value="PAS"/>
    <property type="match status" value="1"/>
</dbReference>
<keyword evidence="6" id="KW-1003">Cell membrane</keyword>
<evidence type="ECO:0000256" key="10">
    <source>
        <dbReference type="ARBA" id="ARBA00022692"/>
    </source>
</evidence>
<dbReference type="EMBL" id="SJPN01000001">
    <property type="protein sequence ID" value="TWU07668.1"/>
    <property type="molecule type" value="Genomic_DNA"/>
</dbReference>
<dbReference type="SUPFAM" id="SSF55874">
    <property type="entry name" value="ATPase domain of HSP90 chaperone/DNA topoisomerase II/histidine kinase"/>
    <property type="match status" value="1"/>
</dbReference>
<evidence type="ECO:0000256" key="5">
    <source>
        <dbReference type="ARBA" id="ARBA00022448"/>
    </source>
</evidence>
<dbReference type="Gene3D" id="3.30.565.10">
    <property type="entry name" value="Histidine kinase-like ATPase, C-terminal domain"/>
    <property type="match status" value="1"/>
</dbReference>
<keyword evidence="10 22" id="KW-0812">Transmembrane</keyword>
<evidence type="ECO:0000256" key="11">
    <source>
        <dbReference type="ARBA" id="ARBA00022741"/>
    </source>
</evidence>
<feature type="modified residue" description="4-aspartylphosphate" evidence="20">
    <location>
        <position position="1069"/>
    </location>
</feature>
<protein>
    <recommendedName>
        <fullName evidence="4">histidine kinase</fullName>
        <ecNumber evidence="4">2.7.13.3</ecNumber>
    </recommendedName>
</protein>
<evidence type="ECO:0000256" key="17">
    <source>
        <dbReference type="ARBA" id="ARBA00023177"/>
    </source>
</evidence>
<dbReference type="SMART" id="SM00388">
    <property type="entry name" value="HisKA"/>
    <property type="match status" value="1"/>
</dbReference>
<evidence type="ECO:0000313" key="27">
    <source>
        <dbReference type="EMBL" id="TWU07668.1"/>
    </source>
</evidence>